<name>A0A9D1LN21_9FIRM</name>
<dbReference type="Pfam" id="PF09479">
    <property type="entry name" value="Flg_new"/>
    <property type="match status" value="1"/>
</dbReference>
<sequence length="362" mass="38590">MRKALFAIACGALLCSCGGGGSSSTGQTKYQSFTITFVSNGGTEVKPLQVEYGEKAAKPADPTKGEDEFLGWFVDAVCVTPFDWDIEITSDWTLYAGWGEESEPTDTTPEPGPDTSDTTPDPEPTSLTIYFRDASWWNADEAVAYIKVDGAGSTALGTPMSHLRFCPTVNSQIGYNYWSYTIEEYDADTTVQFFRGSKAGDDWNAHTGVVSLSDRDGHDLYDIKDSTATWGADFFGSWADYDESDLGNPDAPEVIDARAYVVGDGSFASAAWKVSGGIALIDDPANPNLVKATGVEFAVGDLFKVTVPDTNAWIGYPGLTGSLKGANFVDSGSDSNIEVAISGTYDIAFDFSSNSISIALAA</sequence>
<protein>
    <submittedName>
        <fullName evidence="3">InlB B-repeat-containing protein</fullName>
    </submittedName>
</protein>
<gene>
    <name evidence="3" type="ORF">IAC52_01010</name>
</gene>
<dbReference type="InterPro" id="IPR042229">
    <property type="entry name" value="Listeria/Bacterioides_rpt_sf"/>
</dbReference>
<accession>A0A9D1LN21</accession>
<comment type="subcellular location">
    <subcellularLocation>
        <location evidence="1">Cell envelope</location>
    </subcellularLocation>
</comment>
<dbReference type="AlphaFoldDB" id="A0A9D1LN21"/>
<dbReference type="GO" id="GO:0030313">
    <property type="term" value="C:cell envelope"/>
    <property type="evidence" value="ECO:0007669"/>
    <property type="project" value="UniProtKB-SubCell"/>
</dbReference>
<reference evidence="3" key="2">
    <citation type="journal article" date="2021" name="PeerJ">
        <title>Extensive microbial diversity within the chicken gut microbiome revealed by metagenomics and culture.</title>
        <authorList>
            <person name="Gilroy R."/>
            <person name="Ravi A."/>
            <person name="Getino M."/>
            <person name="Pursley I."/>
            <person name="Horton D.L."/>
            <person name="Alikhan N.F."/>
            <person name="Baker D."/>
            <person name="Gharbi K."/>
            <person name="Hall N."/>
            <person name="Watson M."/>
            <person name="Adriaenssens E.M."/>
            <person name="Foster-Nyarko E."/>
            <person name="Jarju S."/>
            <person name="Secka A."/>
            <person name="Antonio M."/>
            <person name="Oren A."/>
            <person name="Chaudhuri R.R."/>
            <person name="La Ragione R."/>
            <person name="Hildebrand F."/>
            <person name="Pallen M.J."/>
        </authorList>
    </citation>
    <scope>NUCLEOTIDE SEQUENCE</scope>
    <source>
        <strain evidence="3">ChiGjej1B1-22543</strain>
    </source>
</reference>
<organism evidence="3 4">
    <name type="scientific">Candidatus Alloenteromonas pullicola</name>
    <dbReference type="NCBI Taxonomy" id="2840784"/>
    <lineage>
        <taxon>Bacteria</taxon>
        <taxon>Bacillati</taxon>
        <taxon>Bacillota</taxon>
        <taxon>Bacillota incertae sedis</taxon>
        <taxon>Candidatus Alloenteromonas</taxon>
    </lineage>
</organism>
<feature type="compositionally biased region" description="Low complexity" evidence="2">
    <location>
        <begin position="105"/>
        <end position="119"/>
    </location>
</feature>
<dbReference type="Gene3D" id="2.60.40.4270">
    <property type="entry name" value="Listeria-Bacteroides repeat domain"/>
    <property type="match status" value="1"/>
</dbReference>
<feature type="region of interest" description="Disordered" evidence="2">
    <location>
        <begin position="98"/>
        <end position="124"/>
    </location>
</feature>
<dbReference type="Gene3D" id="2.60.40.3620">
    <property type="match status" value="1"/>
</dbReference>
<evidence type="ECO:0000256" key="1">
    <source>
        <dbReference type="ARBA" id="ARBA00004196"/>
    </source>
</evidence>
<comment type="caution">
    <text evidence="3">The sequence shown here is derived from an EMBL/GenBank/DDBJ whole genome shotgun (WGS) entry which is preliminary data.</text>
</comment>
<dbReference type="PROSITE" id="PS51257">
    <property type="entry name" value="PROKAR_LIPOPROTEIN"/>
    <property type="match status" value="1"/>
</dbReference>
<proteinExistence type="predicted"/>
<dbReference type="EMBL" id="DVMV01000009">
    <property type="protein sequence ID" value="HIU44863.1"/>
    <property type="molecule type" value="Genomic_DNA"/>
</dbReference>
<dbReference type="InterPro" id="IPR013378">
    <property type="entry name" value="InlB-like_B-rpt"/>
</dbReference>
<evidence type="ECO:0000313" key="4">
    <source>
        <dbReference type="Proteomes" id="UP000824070"/>
    </source>
</evidence>
<reference evidence="3" key="1">
    <citation type="submission" date="2020-10" db="EMBL/GenBank/DDBJ databases">
        <authorList>
            <person name="Gilroy R."/>
        </authorList>
    </citation>
    <scope>NUCLEOTIDE SEQUENCE</scope>
    <source>
        <strain evidence="3">ChiGjej1B1-22543</strain>
    </source>
</reference>
<evidence type="ECO:0000256" key="2">
    <source>
        <dbReference type="SAM" id="MobiDB-lite"/>
    </source>
</evidence>
<evidence type="ECO:0000313" key="3">
    <source>
        <dbReference type="EMBL" id="HIU44863.1"/>
    </source>
</evidence>
<dbReference type="Proteomes" id="UP000824070">
    <property type="component" value="Unassembled WGS sequence"/>
</dbReference>